<keyword evidence="2" id="KW-1185">Reference proteome</keyword>
<dbReference type="AlphaFoldDB" id="A0AAV3RAK1"/>
<reference evidence="1 2" key="1">
    <citation type="submission" date="2024-01" db="EMBL/GenBank/DDBJ databases">
        <title>The complete chloroplast genome sequence of Lithospermum erythrorhizon: insights into the phylogenetic relationship among Boraginaceae species and the maternal lineages of purple gromwells.</title>
        <authorList>
            <person name="Okada T."/>
            <person name="Watanabe K."/>
        </authorList>
    </citation>
    <scope>NUCLEOTIDE SEQUENCE [LARGE SCALE GENOMIC DNA]</scope>
</reference>
<evidence type="ECO:0000313" key="2">
    <source>
        <dbReference type="Proteomes" id="UP001454036"/>
    </source>
</evidence>
<sequence>MLVQWILNTVDSSLRKMIPYFEEARPLWAVLQGRFNVGSGTRKQHLKTTLAECKQTSTISIGELMAFAHMVIVVAMIPRPVSPRMDFRIGGLIVRGVPGGERGSKPSEPCVQGTRALQLVRVEGV</sequence>
<evidence type="ECO:0000313" key="1">
    <source>
        <dbReference type="EMBL" id="GAA0173399.1"/>
    </source>
</evidence>
<dbReference type="EMBL" id="BAABME010008578">
    <property type="protein sequence ID" value="GAA0173399.1"/>
    <property type="molecule type" value="Genomic_DNA"/>
</dbReference>
<comment type="caution">
    <text evidence="1">The sequence shown here is derived from an EMBL/GenBank/DDBJ whole genome shotgun (WGS) entry which is preliminary data.</text>
</comment>
<gene>
    <name evidence="1" type="ORF">LIER_27024</name>
</gene>
<dbReference type="Proteomes" id="UP001454036">
    <property type="component" value="Unassembled WGS sequence"/>
</dbReference>
<protein>
    <submittedName>
        <fullName evidence="1">Uncharacterized protein</fullName>
    </submittedName>
</protein>
<organism evidence="1 2">
    <name type="scientific">Lithospermum erythrorhizon</name>
    <name type="common">Purple gromwell</name>
    <name type="synonym">Lithospermum officinale var. erythrorhizon</name>
    <dbReference type="NCBI Taxonomy" id="34254"/>
    <lineage>
        <taxon>Eukaryota</taxon>
        <taxon>Viridiplantae</taxon>
        <taxon>Streptophyta</taxon>
        <taxon>Embryophyta</taxon>
        <taxon>Tracheophyta</taxon>
        <taxon>Spermatophyta</taxon>
        <taxon>Magnoliopsida</taxon>
        <taxon>eudicotyledons</taxon>
        <taxon>Gunneridae</taxon>
        <taxon>Pentapetalae</taxon>
        <taxon>asterids</taxon>
        <taxon>lamiids</taxon>
        <taxon>Boraginales</taxon>
        <taxon>Boraginaceae</taxon>
        <taxon>Boraginoideae</taxon>
        <taxon>Lithospermeae</taxon>
        <taxon>Lithospermum</taxon>
    </lineage>
</organism>
<accession>A0AAV3RAK1</accession>
<proteinExistence type="predicted"/>
<name>A0AAV3RAK1_LITER</name>